<evidence type="ECO:0008006" key="4">
    <source>
        <dbReference type="Google" id="ProtNLM"/>
    </source>
</evidence>
<keyword evidence="1" id="KW-1133">Transmembrane helix</keyword>
<dbReference type="OrthoDB" id="4332438at2"/>
<protein>
    <recommendedName>
        <fullName evidence="4">DUF3592 domain-containing protein</fullName>
    </recommendedName>
</protein>
<evidence type="ECO:0000313" key="2">
    <source>
        <dbReference type="EMBL" id="SFF09528.1"/>
    </source>
</evidence>
<evidence type="ECO:0000313" key="3">
    <source>
        <dbReference type="Proteomes" id="UP000199323"/>
    </source>
</evidence>
<proteinExistence type="predicted"/>
<keyword evidence="1" id="KW-0472">Membrane</keyword>
<gene>
    <name evidence="2" type="ORF">SAMN05216251_108111</name>
</gene>
<dbReference type="AlphaFoldDB" id="A0A1I2FXI7"/>
<organism evidence="2 3">
    <name type="scientific">Actinacidiphila alni</name>
    <dbReference type="NCBI Taxonomy" id="380248"/>
    <lineage>
        <taxon>Bacteria</taxon>
        <taxon>Bacillati</taxon>
        <taxon>Actinomycetota</taxon>
        <taxon>Actinomycetes</taxon>
        <taxon>Kitasatosporales</taxon>
        <taxon>Streptomycetaceae</taxon>
        <taxon>Actinacidiphila</taxon>
    </lineage>
</organism>
<sequence>MVKRSRSRRMAEGTWGLVLLSRVVGAWALILLLLASGAWDSWKTAQYLVLTKGHERGTMTLAHCADSTCTGPFSPKGSAVARPEVRISLPVRHHVGDRVPVVVEPDSDTVVRSGWGGFFFSWVPLAGALLLAGIVAGGALRMRRTGWTLAGLGAALVGAAFLLL</sequence>
<dbReference type="STRING" id="380248.SAMN05216251_108111"/>
<feature type="transmembrane region" description="Helical" evidence="1">
    <location>
        <begin position="147"/>
        <end position="163"/>
    </location>
</feature>
<feature type="transmembrane region" description="Helical" evidence="1">
    <location>
        <begin position="119"/>
        <end position="140"/>
    </location>
</feature>
<reference evidence="3" key="1">
    <citation type="submission" date="2016-10" db="EMBL/GenBank/DDBJ databases">
        <authorList>
            <person name="Varghese N."/>
            <person name="Submissions S."/>
        </authorList>
    </citation>
    <scope>NUCLEOTIDE SEQUENCE [LARGE SCALE GENOMIC DNA]</scope>
    <source>
        <strain evidence="3">CGMCC 4.3510</strain>
    </source>
</reference>
<evidence type="ECO:0000256" key="1">
    <source>
        <dbReference type="SAM" id="Phobius"/>
    </source>
</evidence>
<dbReference type="RefSeq" id="WP_093714105.1">
    <property type="nucleotide sequence ID" value="NZ_FONG01000008.1"/>
</dbReference>
<name>A0A1I2FXI7_9ACTN</name>
<keyword evidence="1" id="KW-0812">Transmembrane</keyword>
<accession>A0A1I2FXI7</accession>
<dbReference type="Proteomes" id="UP000199323">
    <property type="component" value="Unassembled WGS sequence"/>
</dbReference>
<dbReference type="EMBL" id="FONG01000008">
    <property type="protein sequence ID" value="SFF09528.1"/>
    <property type="molecule type" value="Genomic_DNA"/>
</dbReference>
<keyword evidence="3" id="KW-1185">Reference proteome</keyword>